<evidence type="ECO:0000313" key="2">
    <source>
        <dbReference type="EMBL" id="SVC59298.1"/>
    </source>
</evidence>
<reference evidence="2" key="1">
    <citation type="submission" date="2018-05" db="EMBL/GenBank/DDBJ databases">
        <authorList>
            <person name="Lanie J.A."/>
            <person name="Ng W.-L."/>
            <person name="Kazmierczak K.M."/>
            <person name="Andrzejewski T.M."/>
            <person name="Davidsen T.M."/>
            <person name="Wayne K.J."/>
            <person name="Tettelin H."/>
            <person name="Glass J.I."/>
            <person name="Rusch D."/>
            <person name="Podicherti R."/>
            <person name="Tsui H.-C.T."/>
            <person name="Winkler M.E."/>
        </authorList>
    </citation>
    <scope>NUCLEOTIDE SEQUENCE</scope>
</reference>
<keyword evidence="1" id="KW-0812">Transmembrane</keyword>
<dbReference type="EMBL" id="UINC01099772">
    <property type="protein sequence ID" value="SVC59298.1"/>
    <property type="molecule type" value="Genomic_DNA"/>
</dbReference>
<dbReference type="AlphaFoldDB" id="A0A382NFM1"/>
<feature type="transmembrane region" description="Helical" evidence="1">
    <location>
        <begin position="168"/>
        <end position="188"/>
    </location>
</feature>
<feature type="transmembrane region" description="Helical" evidence="1">
    <location>
        <begin position="144"/>
        <end position="162"/>
    </location>
</feature>
<gene>
    <name evidence="2" type="ORF">METZ01_LOCUS312152</name>
</gene>
<accession>A0A382NFM1</accession>
<name>A0A382NFM1_9ZZZZ</name>
<sequence>MTSRTFIGLMLIVGSILNFGGWAANAEIDNSNVGLTKLSLSIATLGMLILAAGFYGLTDSMSKGPGALYAKIGLSIYLIGTAIAIIEPALIIGSAEAIAKGNQALGDTIDAVQLSIASAGVGIYFLGFAIIGFAIFVEKNINTIIAGLMIVMGMIGAFFSGYDYESELMLPSYLSHAVLPVVAGILFLRSKES</sequence>
<organism evidence="2">
    <name type="scientific">marine metagenome</name>
    <dbReference type="NCBI Taxonomy" id="408172"/>
    <lineage>
        <taxon>unclassified sequences</taxon>
        <taxon>metagenomes</taxon>
        <taxon>ecological metagenomes</taxon>
    </lineage>
</organism>
<feature type="transmembrane region" description="Helical" evidence="1">
    <location>
        <begin position="112"/>
        <end position="137"/>
    </location>
</feature>
<keyword evidence="1" id="KW-1133">Transmembrane helix</keyword>
<proteinExistence type="predicted"/>
<feature type="transmembrane region" description="Helical" evidence="1">
    <location>
        <begin position="36"/>
        <end position="57"/>
    </location>
</feature>
<protein>
    <recommendedName>
        <fullName evidence="3">DUF4386 domain-containing protein</fullName>
    </recommendedName>
</protein>
<evidence type="ECO:0000256" key="1">
    <source>
        <dbReference type="SAM" id="Phobius"/>
    </source>
</evidence>
<evidence type="ECO:0008006" key="3">
    <source>
        <dbReference type="Google" id="ProtNLM"/>
    </source>
</evidence>
<keyword evidence="1" id="KW-0472">Membrane</keyword>
<feature type="transmembrane region" description="Helical" evidence="1">
    <location>
        <begin position="69"/>
        <end position="92"/>
    </location>
</feature>